<evidence type="ECO:0000256" key="4">
    <source>
        <dbReference type="ARBA" id="ARBA00022553"/>
    </source>
</evidence>
<accession>A0A5P9NML7</accession>
<feature type="domain" description="Response regulatory" evidence="16">
    <location>
        <begin position="1220"/>
        <end position="1339"/>
    </location>
</feature>
<dbReference type="KEGG" id="halc:EY643_14385"/>
<dbReference type="Gene3D" id="1.10.287.130">
    <property type="match status" value="1"/>
</dbReference>
<dbReference type="FunFam" id="3.30.565.10:FF:000010">
    <property type="entry name" value="Sensor histidine kinase RcsC"/>
    <property type="match status" value="1"/>
</dbReference>
<evidence type="ECO:0000256" key="9">
    <source>
        <dbReference type="ARBA" id="ARBA00022840"/>
    </source>
</evidence>
<evidence type="ECO:0000256" key="3">
    <source>
        <dbReference type="ARBA" id="ARBA00012438"/>
    </source>
</evidence>
<name>A0A5P9NML7_9GAMM</name>
<dbReference type="InterPro" id="IPR001789">
    <property type="entry name" value="Sig_transdc_resp-reg_receiver"/>
</dbReference>
<keyword evidence="5" id="KW-0808">Transferase</keyword>
<dbReference type="Gene3D" id="2.130.10.10">
    <property type="entry name" value="YVTN repeat-like/Quinoprotein amine dehydrogenase"/>
    <property type="match status" value="2"/>
</dbReference>
<dbReference type="Gene3D" id="1.20.120.160">
    <property type="entry name" value="HPT domain"/>
    <property type="match status" value="1"/>
</dbReference>
<evidence type="ECO:0000313" key="18">
    <source>
        <dbReference type="EMBL" id="QFU76746.1"/>
    </source>
</evidence>
<dbReference type="CDD" id="cd16922">
    <property type="entry name" value="HATPase_EvgS-ArcB-TorS-like"/>
    <property type="match status" value="1"/>
</dbReference>
<keyword evidence="19" id="KW-1185">Reference proteome</keyword>
<dbReference type="Pfam" id="PF00072">
    <property type="entry name" value="Response_reg"/>
    <property type="match status" value="1"/>
</dbReference>
<dbReference type="CDD" id="cd17546">
    <property type="entry name" value="REC_hyHK_CKI1_RcsC-like"/>
    <property type="match status" value="1"/>
</dbReference>
<dbReference type="EMBL" id="CP036422">
    <property type="protein sequence ID" value="QFU76746.1"/>
    <property type="molecule type" value="Genomic_DNA"/>
</dbReference>
<dbReference type="SUPFAM" id="SSF55874">
    <property type="entry name" value="ATPase domain of HSP90 chaperone/DNA topoisomerase II/histidine kinase"/>
    <property type="match status" value="1"/>
</dbReference>
<evidence type="ECO:0000256" key="1">
    <source>
        <dbReference type="ARBA" id="ARBA00000085"/>
    </source>
</evidence>
<evidence type="ECO:0000259" key="16">
    <source>
        <dbReference type="PROSITE" id="PS50110"/>
    </source>
</evidence>
<dbReference type="CDD" id="cd00082">
    <property type="entry name" value="HisKA"/>
    <property type="match status" value="1"/>
</dbReference>
<feature type="domain" description="HPt" evidence="17">
    <location>
        <begin position="1382"/>
        <end position="1475"/>
    </location>
</feature>
<proteinExistence type="predicted"/>
<dbReference type="Pfam" id="PF07495">
    <property type="entry name" value="Y_Y_Y"/>
    <property type="match status" value="1"/>
</dbReference>
<dbReference type="SUPFAM" id="SSF47226">
    <property type="entry name" value="Histidine-containing phosphotransfer domain, HPT domain"/>
    <property type="match status" value="1"/>
</dbReference>
<dbReference type="InterPro" id="IPR013783">
    <property type="entry name" value="Ig-like_fold"/>
</dbReference>
<dbReference type="PROSITE" id="PS50110">
    <property type="entry name" value="RESPONSE_REGULATORY"/>
    <property type="match status" value="1"/>
</dbReference>
<evidence type="ECO:0000256" key="2">
    <source>
        <dbReference type="ARBA" id="ARBA00004370"/>
    </source>
</evidence>
<dbReference type="RefSeq" id="WP_153239888.1">
    <property type="nucleotide sequence ID" value="NZ_CP036422.1"/>
</dbReference>
<feature type="modified residue" description="4-aspartylphosphate" evidence="14">
    <location>
        <position position="1269"/>
    </location>
</feature>
<dbReference type="Pfam" id="PF07494">
    <property type="entry name" value="Reg_prop"/>
    <property type="match status" value="5"/>
</dbReference>
<dbReference type="SMART" id="SM00448">
    <property type="entry name" value="REC"/>
    <property type="match status" value="1"/>
</dbReference>
<evidence type="ECO:0000313" key="19">
    <source>
        <dbReference type="Proteomes" id="UP000326287"/>
    </source>
</evidence>
<dbReference type="InterPro" id="IPR011123">
    <property type="entry name" value="Y_Y_Y"/>
</dbReference>
<evidence type="ECO:0000256" key="10">
    <source>
        <dbReference type="ARBA" id="ARBA00022989"/>
    </source>
</evidence>
<dbReference type="SMART" id="SM00388">
    <property type="entry name" value="HisKA"/>
    <property type="match status" value="1"/>
</dbReference>
<dbReference type="SMART" id="SM00387">
    <property type="entry name" value="HATPase_c"/>
    <property type="match status" value="1"/>
</dbReference>
<dbReference type="InterPro" id="IPR036097">
    <property type="entry name" value="HisK_dim/P_sf"/>
</dbReference>
<dbReference type="InterPro" id="IPR005467">
    <property type="entry name" value="His_kinase_dom"/>
</dbReference>
<comment type="subcellular location">
    <subcellularLocation>
        <location evidence="2">Membrane</location>
    </subcellularLocation>
</comment>
<dbReference type="PANTHER" id="PTHR43547:SF2">
    <property type="entry name" value="HYBRID SIGNAL TRANSDUCTION HISTIDINE KINASE C"/>
    <property type="match status" value="1"/>
</dbReference>
<dbReference type="PRINTS" id="PR00344">
    <property type="entry name" value="BCTRLSENSOR"/>
</dbReference>
<reference evidence="18 19" key="1">
    <citation type="submission" date="2019-02" db="EMBL/GenBank/DDBJ databases">
        <authorList>
            <person name="Li S.-H."/>
        </authorList>
    </citation>
    <scope>NUCLEOTIDE SEQUENCE [LARGE SCALE GENOMIC DNA]</scope>
    <source>
        <strain evidence="18 19">IMCC14385</strain>
    </source>
</reference>
<dbReference type="GO" id="GO:0016020">
    <property type="term" value="C:membrane"/>
    <property type="evidence" value="ECO:0007669"/>
    <property type="project" value="UniProtKB-SubCell"/>
</dbReference>
<keyword evidence="11" id="KW-0902">Two-component regulatory system</keyword>
<dbReference type="SUPFAM" id="SSF52172">
    <property type="entry name" value="CheY-like"/>
    <property type="match status" value="1"/>
</dbReference>
<dbReference type="GO" id="GO:0005524">
    <property type="term" value="F:ATP binding"/>
    <property type="evidence" value="ECO:0007669"/>
    <property type="project" value="UniProtKB-KW"/>
</dbReference>
<keyword evidence="9" id="KW-0067">ATP-binding</keyword>
<evidence type="ECO:0000256" key="6">
    <source>
        <dbReference type="ARBA" id="ARBA00022692"/>
    </source>
</evidence>
<dbReference type="Pfam" id="PF02518">
    <property type="entry name" value="HATPase_c"/>
    <property type="match status" value="1"/>
</dbReference>
<dbReference type="EC" id="2.7.13.3" evidence="3"/>
<dbReference type="GO" id="GO:0000155">
    <property type="term" value="F:phosphorelay sensor kinase activity"/>
    <property type="evidence" value="ECO:0007669"/>
    <property type="project" value="InterPro"/>
</dbReference>
<feature type="domain" description="Histidine kinase" evidence="15">
    <location>
        <begin position="858"/>
        <end position="1081"/>
    </location>
</feature>
<dbReference type="OrthoDB" id="9772100at2"/>
<dbReference type="Pfam" id="PF00512">
    <property type="entry name" value="HisKA"/>
    <property type="match status" value="1"/>
</dbReference>
<dbReference type="InterPro" id="IPR011006">
    <property type="entry name" value="CheY-like_superfamily"/>
</dbReference>
<dbReference type="InterPro" id="IPR003661">
    <property type="entry name" value="HisK_dim/P_dom"/>
</dbReference>
<keyword evidence="8" id="KW-0418">Kinase</keyword>
<keyword evidence="4 14" id="KW-0597">Phosphoprotein</keyword>
<dbReference type="PROSITE" id="PS50109">
    <property type="entry name" value="HIS_KIN"/>
    <property type="match status" value="1"/>
</dbReference>
<dbReference type="InterPro" id="IPR004358">
    <property type="entry name" value="Sig_transdc_His_kin-like_C"/>
</dbReference>
<dbReference type="InterPro" id="IPR036890">
    <property type="entry name" value="HATPase_C_sf"/>
</dbReference>
<evidence type="ECO:0000256" key="5">
    <source>
        <dbReference type="ARBA" id="ARBA00022679"/>
    </source>
</evidence>
<gene>
    <name evidence="18" type="ORF">EY643_14385</name>
</gene>
<dbReference type="InterPro" id="IPR003594">
    <property type="entry name" value="HATPase_dom"/>
</dbReference>
<feature type="modified residue" description="Phosphohistidine" evidence="13">
    <location>
        <position position="1421"/>
    </location>
</feature>
<keyword evidence="7" id="KW-0547">Nucleotide-binding</keyword>
<dbReference type="InterPro" id="IPR015943">
    <property type="entry name" value="WD40/YVTN_repeat-like_dom_sf"/>
</dbReference>
<dbReference type="InterPro" id="IPR011110">
    <property type="entry name" value="Reg_prop"/>
</dbReference>
<organism evidence="18 19">
    <name type="scientific">Halioglobus maricola</name>
    <dbReference type="NCBI Taxonomy" id="2601894"/>
    <lineage>
        <taxon>Bacteria</taxon>
        <taxon>Pseudomonadati</taxon>
        <taxon>Pseudomonadota</taxon>
        <taxon>Gammaproteobacteria</taxon>
        <taxon>Cellvibrionales</taxon>
        <taxon>Halieaceae</taxon>
        <taxon>Halioglobus</taxon>
    </lineage>
</organism>
<dbReference type="Pfam" id="PF01627">
    <property type="entry name" value="Hpt"/>
    <property type="match status" value="1"/>
</dbReference>
<keyword evidence="6" id="KW-0812">Transmembrane</keyword>
<dbReference type="Gene3D" id="3.30.565.10">
    <property type="entry name" value="Histidine kinase-like ATPase, C-terminal domain"/>
    <property type="match status" value="1"/>
</dbReference>
<dbReference type="InterPro" id="IPR008207">
    <property type="entry name" value="Sig_transdc_His_kin_Hpt_dom"/>
</dbReference>
<dbReference type="PANTHER" id="PTHR43547">
    <property type="entry name" value="TWO-COMPONENT HISTIDINE KINASE"/>
    <property type="match status" value="1"/>
</dbReference>
<evidence type="ECO:0000256" key="8">
    <source>
        <dbReference type="ARBA" id="ARBA00022777"/>
    </source>
</evidence>
<dbReference type="Gene3D" id="2.60.40.10">
    <property type="entry name" value="Immunoglobulins"/>
    <property type="match status" value="1"/>
</dbReference>
<evidence type="ECO:0000256" key="11">
    <source>
        <dbReference type="ARBA" id="ARBA00023012"/>
    </source>
</evidence>
<dbReference type="Gene3D" id="3.40.50.2300">
    <property type="match status" value="1"/>
</dbReference>
<dbReference type="FunFam" id="1.10.287.130:FF:000004">
    <property type="entry name" value="Ethylene receptor 1"/>
    <property type="match status" value="1"/>
</dbReference>
<dbReference type="SUPFAM" id="SSF47384">
    <property type="entry name" value="Homodimeric domain of signal transducing histidine kinase"/>
    <property type="match status" value="1"/>
</dbReference>
<evidence type="ECO:0000256" key="14">
    <source>
        <dbReference type="PROSITE-ProRule" id="PRU00169"/>
    </source>
</evidence>
<evidence type="ECO:0000256" key="13">
    <source>
        <dbReference type="PROSITE-ProRule" id="PRU00110"/>
    </source>
</evidence>
<dbReference type="Proteomes" id="UP000326287">
    <property type="component" value="Chromosome"/>
</dbReference>
<evidence type="ECO:0000256" key="7">
    <source>
        <dbReference type="ARBA" id="ARBA00022741"/>
    </source>
</evidence>
<keyword evidence="12" id="KW-0472">Membrane</keyword>
<dbReference type="InterPro" id="IPR036641">
    <property type="entry name" value="HPT_dom_sf"/>
</dbReference>
<evidence type="ECO:0000259" key="17">
    <source>
        <dbReference type="PROSITE" id="PS50894"/>
    </source>
</evidence>
<sequence>MQRVFLIIVLSWVASSSLAFDQHRYIRFSKSAISDQLTQQTVRQIHQDSQGALWLVTQEGLTKYTGRHLESFTSSASIHDSLTSDTVSGIDEDNDGNLWVATHGGGLNLYNRVTNGFSAFRYNPADKNSLLSDDIQSIFADNSGKIWVGYIDRISVLDPSKRTFSHLIPDNRKIPNFGIVYAFDQAKDDDVIWAATQRADLVSIKENGLSIEAHELQTTSEMPSEKPRVTYIEAYSKDVIWIGTENHGVYKYSPTTKKVTHYGHEEDDLDSISSNNVTEIFIDSQQNTWFATQTGLNLYNPENDNFIRYSEQNSGLPEIAVYSIYQSRDGQYWVGTLHGLASGSENRFEAYDEIRGGLSSNSVNAFARTSDGSLWVGTDRGLNRLRSDSERFEWINPFTEPGISSDTVMSLLGEEQHLWVGTYDGGLNRLNLETNDIDIYRHSPLSEGTISSNGVTSLLRLSSGELLVGTYGGGLNVYHDESGSFTHFQHDEYDIQSISDDRVLAMIEDSLGYIWIGTQNGLNRFSLEDGTFSRIYADNQIPKSIESDMVWSFQEDNEGTLWLGTAGGGISRWRSDYRTELRPVFDNGLPNITLPSSSIYGIQIDSSNSLWLSHNRGLTRLDPSLASSTNFGIEDGLQALEFNMGASFQDSDGKILFGGVSGFNVVDPALIQPRESLPEVSIYSIKVMNELRTFDVPYHELNKLELSYEDKMLSIEFYAAEFSAPELVQYAYKIEGLNSTWNISPDSRIVSVTTLPPGSYTLKLAAASTAGDWNWDALSLPIVVSPPPWQSPLAYLSYTALFSFMIAMYIRGQRRQTALAIERQHELTRMVEERTQDLQEARVIAESANTAKSQFLATMSHEIRTPMHGMIGMTELLLHTELDEQQRQFATAAHKSGNALLDLINEILDYSKLEASKVELENIEFSLTALLDEVCYLQAEPAARKDLDINIIIGSSVSSGYRGDPTKIRQVVMNLVSNAIKFTHHGCVDVLASTKAHGNMDEPDLVLISVRDDGIGMDEQTQSKIFDAFTQADASTTRQYGGTGLGLSISKHFVEIMGGEIDIRSESGVGTEISIAIPLYSMPENELPMTRESKPVYIATSSPAFFKMVESHLTYMNVDCEWHDDLKTIEQQGIYIADFNDIKDFPKLAEHIQEDEGTHGYLMLRVNETPPPSAASSWSVMSKPFTLENAADIYDSVRSNIGLNEAEPHQPQEGVGRKLSILVAEDVTTNQEIVVEMLSMLEQEVTIAENGADALRKYQSTPFDLILMDCQMPIMDGFRATENIRKFERESNLSSSKIVALTAGINPTDREKCVKAGMDHFISKPFSIDDIKQAIDLTRQSTPDTEINFELKGSVSPPPQRLHEILDTKAISNILEVERSTGKPLLSRVFDGYKSQFSQKIGEIEDHIGADNYEETARAAHAIKSLSANVGATKVRSISSAIEDAAKIKSSLSMVSNLEILRTADREFQAEFQKQYIA</sequence>
<comment type="catalytic activity">
    <reaction evidence="1">
        <text>ATP + protein L-histidine = ADP + protein N-phospho-L-histidine.</text>
        <dbReference type="EC" id="2.7.13.3"/>
    </reaction>
</comment>
<keyword evidence="10" id="KW-1133">Transmembrane helix</keyword>
<dbReference type="PROSITE" id="PS50894">
    <property type="entry name" value="HPT"/>
    <property type="match status" value="1"/>
</dbReference>
<evidence type="ECO:0000259" key="15">
    <source>
        <dbReference type="PROSITE" id="PS50109"/>
    </source>
</evidence>
<protein>
    <recommendedName>
        <fullName evidence="3">histidine kinase</fullName>
        <ecNumber evidence="3">2.7.13.3</ecNumber>
    </recommendedName>
</protein>
<dbReference type="SUPFAM" id="SSF63829">
    <property type="entry name" value="Calcium-dependent phosphotriesterase"/>
    <property type="match status" value="2"/>
</dbReference>
<evidence type="ECO:0000256" key="12">
    <source>
        <dbReference type="ARBA" id="ARBA00023136"/>
    </source>
</evidence>